<accession>A0A918MJD1</accession>
<evidence type="ECO:0000313" key="2">
    <source>
        <dbReference type="EMBL" id="GGW27469.1"/>
    </source>
</evidence>
<dbReference type="AlphaFoldDB" id="A0A918MJD1"/>
<comment type="caution">
    <text evidence="2">The sequence shown here is derived from an EMBL/GenBank/DDBJ whole genome shotgun (WGS) entry which is preliminary data.</text>
</comment>
<dbReference type="Pfam" id="PF14247">
    <property type="entry name" value="DUF4344"/>
    <property type="match status" value="2"/>
</dbReference>
<organism evidence="2 3">
    <name type="scientific">Gemmobacter lanyuensis</name>
    <dbReference type="NCBI Taxonomy" id="1054497"/>
    <lineage>
        <taxon>Bacteria</taxon>
        <taxon>Pseudomonadati</taxon>
        <taxon>Pseudomonadota</taxon>
        <taxon>Alphaproteobacteria</taxon>
        <taxon>Rhodobacterales</taxon>
        <taxon>Paracoccaceae</taxon>
        <taxon>Gemmobacter</taxon>
    </lineage>
</organism>
<protein>
    <recommendedName>
        <fullName evidence="4">Metallopeptidase</fullName>
    </recommendedName>
</protein>
<evidence type="ECO:0008006" key="4">
    <source>
        <dbReference type="Google" id="ProtNLM"/>
    </source>
</evidence>
<reference evidence="2" key="2">
    <citation type="submission" date="2020-09" db="EMBL/GenBank/DDBJ databases">
        <authorList>
            <person name="Sun Q."/>
            <person name="Kim S."/>
        </authorList>
    </citation>
    <scope>NUCLEOTIDE SEQUENCE</scope>
    <source>
        <strain evidence="2">KCTC 23714</strain>
    </source>
</reference>
<proteinExistence type="predicted"/>
<dbReference type="InterPro" id="IPR025644">
    <property type="entry name" value="DUF4344"/>
</dbReference>
<keyword evidence="1" id="KW-0732">Signal</keyword>
<keyword evidence="3" id="KW-1185">Reference proteome</keyword>
<sequence length="242" mass="26979">MKLLPLLLSLCLATPALAGEDEQSEFVADNLIATFYHEMGHALIDQLELPVLGREEDAADILSVLLIDEVWEPETATGIAENTALSYVFMAEANADAEPAFWDVHGLDLQRYYSHVCLFYGADPDTRAGFAEDFELPPERAEGCAEEYQLALDSWWTYLEPLQEQAPGTAILAGDSEDDFAAEVISDEIDALNERFDLPYEITVDIVSCDAVNAFYIPDESRIVMCTEYTDYLWQQAEAADL</sequence>
<gene>
    <name evidence="2" type="ORF">GCM10011452_14950</name>
</gene>
<dbReference type="RefSeq" id="WP_189633226.1">
    <property type="nucleotide sequence ID" value="NZ_BMYQ01000003.1"/>
</dbReference>
<dbReference type="Proteomes" id="UP000628984">
    <property type="component" value="Unassembled WGS sequence"/>
</dbReference>
<evidence type="ECO:0000256" key="1">
    <source>
        <dbReference type="SAM" id="SignalP"/>
    </source>
</evidence>
<evidence type="ECO:0000313" key="3">
    <source>
        <dbReference type="Proteomes" id="UP000628984"/>
    </source>
</evidence>
<feature type="chain" id="PRO_5036920188" description="Metallopeptidase" evidence="1">
    <location>
        <begin position="19"/>
        <end position="242"/>
    </location>
</feature>
<reference evidence="2" key="1">
    <citation type="journal article" date="2014" name="Int. J. Syst. Evol. Microbiol.">
        <title>Complete genome sequence of Corynebacterium casei LMG S-19264T (=DSM 44701T), isolated from a smear-ripened cheese.</title>
        <authorList>
            <consortium name="US DOE Joint Genome Institute (JGI-PGF)"/>
            <person name="Walter F."/>
            <person name="Albersmeier A."/>
            <person name="Kalinowski J."/>
            <person name="Ruckert C."/>
        </authorList>
    </citation>
    <scope>NUCLEOTIDE SEQUENCE</scope>
    <source>
        <strain evidence="2">KCTC 23714</strain>
    </source>
</reference>
<name>A0A918MJD1_9RHOB</name>
<feature type="signal peptide" evidence="1">
    <location>
        <begin position="1"/>
        <end position="18"/>
    </location>
</feature>
<dbReference type="EMBL" id="BMYQ01000003">
    <property type="protein sequence ID" value="GGW27469.1"/>
    <property type="molecule type" value="Genomic_DNA"/>
</dbReference>